<keyword evidence="3" id="KW-1133">Transmembrane helix</keyword>
<evidence type="ECO:0000256" key="4">
    <source>
        <dbReference type="ARBA" id="ARBA00023136"/>
    </source>
</evidence>
<reference evidence="5 6" key="1">
    <citation type="submission" date="2018-06" db="EMBL/GenBank/DDBJ databases">
        <title>Lujinxingia sediminis gen. nov. sp. nov., a new facultative anaerobic member of the class Deltaproteobacteria, and proposal of Lujinxingaceae fam. nov.</title>
        <authorList>
            <person name="Guo L.-Y."/>
            <person name="Li C.-M."/>
            <person name="Wang S."/>
            <person name="Du Z.-J."/>
        </authorList>
    </citation>
    <scope>NUCLEOTIDE SEQUENCE [LARGE SCALE GENOMIC DNA]</scope>
    <source>
        <strain evidence="5 6">FA350</strain>
    </source>
</reference>
<dbReference type="RefSeq" id="WP_111336700.1">
    <property type="nucleotide sequence ID" value="NZ_CP030032.1"/>
</dbReference>
<dbReference type="KEGG" id="bsed:DN745_16960"/>
<name>A0A2Z4FPE7_9DELT</name>
<dbReference type="EMBL" id="CP030032">
    <property type="protein sequence ID" value="AWV90921.1"/>
    <property type="molecule type" value="Genomic_DNA"/>
</dbReference>
<evidence type="ECO:0000313" key="6">
    <source>
        <dbReference type="Proteomes" id="UP000249799"/>
    </source>
</evidence>
<sequence length="319" mass="35538">MMLFDLITFPMLAQVTPEPEQLAEAFELLDFGRITRALIVIVAAYAANHFLASALERLGEGQAKQRLLFKKLSSFARLSIFGLATYIVVMTVMEGKEQMLVGFLATLGFALGFAFKDTASSLMAGVLILIDQPFQVGDRVTFGDIYGEVTEIGLRSVRIVTLADDQISVPNNKFLTDAVASSNAGALDMMVCIDFYIGITADFDLAKRIIYEASITSRYVYLQKPAVVMTKEVEFAGGLATRLQSKAYVLDTRYDVAYITDVTERVKRKFREHKMQYPYSRRYAAEMDFKEFNSTPTIDLTPDDPEEDATQKPAALAPK</sequence>
<comment type="subcellular location">
    <subcellularLocation>
        <location evidence="1">Membrane</location>
    </subcellularLocation>
</comment>
<keyword evidence="6" id="KW-1185">Reference proteome</keyword>
<dbReference type="Gene3D" id="2.30.30.60">
    <property type="match status" value="1"/>
</dbReference>
<dbReference type="Gene3D" id="1.10.287.1260">
    <property type="match status" value="1"/>
</dbReference>
<dbReference type="SUPFAM" id="SSF50182">
    <property type="entry name" value="Sm-like ribonucleoproteins"/>
    <property type="match status" value="1"/>
</dbReference>
<dbReference type="InterPro" id="IPR023408">
    <property type="entry name" value="MscS_beta-dom_sf"/>
</dbReference>
<dbReference type="AlphaFoldDB" id="A0A2Z4FPE7"/>
<dbReference type="GO" id="GO:0016020">
    <property type="term" value="C:membrane"/>
    <property type="evidence" value="ECO:0007669"/>
    <property type="project" value="UniProtKB-SubCell"/>
</dbReference>
<dbReference type="PANTHER" id="PTHR30221:SF1">
    <property type="entry name" value="SMALL-CONDUCTANCE MECHANOSENSITIVE CHANNEL"/>
    <property type="match status" value="1"/>
</dbReference>
<protein>
    <submittedName>
        <fullName evidence="5">Mechanosensitive ion channel family protein</fullName>
    </submittedName>
</protein>
<accession>A0A2Z4FPE7</accession>
<gene>
    <name evidence="5" type="ORF">DN745_16960</name>
</gene>
<dbReference type="GO" id="GO:0008381">
    <property type="term" value="F:mechanosensitive monoatomic ion channel activity"/>
    <property type="evidence" value="ECO:0007669"/>
    <property type="project" value="InterPro"/>
</dbReference>
<dbReference type="Pfam" id="PF00924">
    <property type="entry name" value="MS_channel_2nd"/>
    <property type="match status" value="1"/>
</dbReference>
<organism evidence="5 6">
    <name type="scientific">Bradymonas sediminis</name>
    <dbReference type="NCBI Taxonomy" id="1548548"/>
    <lineage>
        <taxon>Bacteria</taxon>
        <taxon>Deltaproteobacteria</taxon>
        <taxon>Bradymonadales</taxon>
        <taxon>Bradymonadaceae</taxon>
        <taxon>Bradymonas</taxon>
    </lineage>
</organism>
<keyword evidence="4" id="KW-0472">Membrane</keyword>
<evidence type="ECO:0000256" key="1">
    <source>
        <dbReference type="ARBA" id="ARBA00004370"/>
    </source>
</evidence>
<dbReference type="Proteomes" id="UP000249799">
    <property type="component" value="Chromosome"/>
</dbReference>
<keyword evidence="2" id="KW-0812">Transmembrane</keyword>
<evidence type="ECO:0000256" key="2">
    <source>
        <dbReference type="ARBA" id="ARBA00022692"/>
    </source>
</evidence>
<proteinExistence type="predicted"/>
<dbReference type="InterPro" id="IPR010920">
    <property type="entry name" value="LSM_dom_sf"/>
</dbReference>
<dbReference type="InterPro" id="IPR006685">
    <property type="entry name" value="MscS_channel_2nd"/>
</dbReference>
<evidence type="ECO:0000256" key="3">
    <source>
        <dbReference type="ARBA" id="ARBA00022989"/>
    </source>
</evidence>
<dbReference type="OrthoDB" id="9784565at2"/>
<evidence type="ECO:0000313" key="5">
    <source>
        <dbReference type="EMBL" id="AWV90921.1"/>
    </source>
</evidence>
<dbReference type="PANTHER" id="PTHR30221">
    <property type="entry name" value="SMALL-CONDUCTANCE MECHANOSENSITIVE CHANNEL"/>
    <property type="match status" value="1"/>
</dbReference>
<dbReference type="InterPro" id="IPR045275">
    <property type="entry name" value="MscS_archaea/bacteria_type"/>
</dbReference>